<proteinExistence type="predicted"/>
<evidence type="ECO:0000256" key="2">
    <source>
        <dbReference type="SAM" id="SignalP"/>
    </source>
</evidence>
<evidence type="ECO:0000313" key="4">
    <source>
        <dbReference type="Proteomes" id="UP000054717"/>
    </source>
</evidence>
<dbReference type="EMBL" id="FCNZ02000002">
    <property type="protein sequence ID" value="SAL18538.1"/>
    <property type="molecule type" value="Genomic_DNA"/>
</dbReference>
<evidence type="ECO:0000256" key="1">
    <source>
        <dbReference type="SAM" id="MobiDB-lite"/>
    </source>
</evidence>
<dbReference type="Proteomes" id="UP000054717">
    <property type="component" value="Unassembled WGS sequence"/>
</dbReference>
<organism evidence="3 4">
    <name type="scientific">Caballeronia telluris</name>
    <dbReference type="NCBI Taxonomy" id="326475"/>
    <lineage>
        <taxon>Bacteria</taxon>
        <taxon>Pseudomonadati</taxon>
        <taxon>Pseudomonadota</taxon>
        <taxon>Betaproteobacteria</taxon>
        <taxon>Burkholderiales</taxon>
        <taxon>Burkholderiaceae</taxon>
        <taxon>Caballeronia</taxon>
    </lineage>
</organism>
<comment type="caution">
    <text evidence="3">The sequence shown here is derived from an EMBL/GenBank/DDBJ whole genome shotgun (WGS) entry which is preliminary data.</text>
</comment>
<protein>
    <recommendedName>
        <fullName evidence="5">Periplasmic protein</fullName>
    </recommendedName>
</protein>
<evidence type="ECO:0000313" key="3">
    <source>
        <dbReference type="EMBL" id="SAL18538.1"/>
    </source>
</evidence>
<keyword evidence="4" id="KW-1185">Reference proteome</keyword>
<name>A0A158FFB4_9BURK</name>
<dbReference type="RefSeq" id="WP_087629041.1">
    <property type="nucleotide sequence ID" value="NZ_FCNZ02000002.1"/>
</dbReference>
<accession>A0A158FFB4</accession>
<feature type="compositionally biased region" description="Low complexity" evidence="1">
    <location>
        <begin position="184"/>
        <end position="196"/>
    </location>
</feature>
<dbReference type="Pfam" id="PF07813">
    <property type="entry name" value="LTXXQ"/>
    <property type="match status" value="1"/>
</dbReference>
<reference evidence="3" key="1">
    <citation type="submission" date="2016-01" db="EMBL/GenBank/DDBJ databases">
        <authorList>
            <person name="Peeters Charlotte."/>
        </authorList>
    </citation>
    <scope>NUCLEOTIDE SEQUENCE</scope>
    <source>
        <strain evidence="3">LMG 22936</strain>
    </source>
</reference>
<dbReference type="InterPro" id="IPR012899">
    <property type="entry name" value="LTXXQ"/>
</dbReference>
<keyword evidence="2" id="KW-0732">Signal</keyword>
<dbReference type="Gene3D" id="1.20.120.1490">
    <property type="match status" value="1"/>
</dbReference>
<evidence type="ECO:0008006" key="5">
    <source>
        <dbReference type="Google" id="ProtNLM"/>
    </source>
</evidence>
<dbReference type="AlphaFoldDB" id="A0A158FFB4"/>
<gene>
    <name evidence="3" type="ORF">AWB66_00876</name>
</gene>
<sequence>MLKQSRILAVAAAALAMTIGAANAATPAPDAPPPGGPGMAMGGPGGPGGHRMEMRMQKQLNELHGQLKLNADQEKLWQNALDTMKQNHTAMRESHKQMRDQFKSMAQQPILDLNAMHAAHQKIDEQNAQLREQTATAWLNFYNALNDQQKTTVSSALKQHFAKMHEHQERMHERWGKHRGAPGEGAASGAAATTKP</sequence>
<feature type="chain" id="PRO_5011121165" description="Periplasmic protein" evidence="2">
    <location>
        <begin position="25"/>
        <end position="196"/>
    </location>
</feature>
<feature type="region of interest" description="Disordered" evidence="1">
    <location>
        <begin position="173"/>
        <end position="196"/>
    </location>
</feature>
<feature type="signal peptide" evidence="2">
    <location>
        <begin position="1"/>
        <end position="24"/>
    </location>
</feature>
<dbReference type="STRING" id="326475.AWB66_00876"/>